<evidence type="ECO:0000313" key="2">
    <source>
        <dbReference type="EMBL" id="QIM61601.1"/>
    </source>
</evidence>
<protein>
    <submittedName>
        <fullName evidence="2">Uncharacterized protein</fullName>
    </submittedName>
</protein>
<dbReference type="GeneID" id="54591127"/>
<accession>A0A6G8J373</accession>
<feature type="compositionally biased region" description="Basic and acidic residues" evidence="1">
    <location>
        <begin position="78"/>
        <end position="91"/>
    </location>
</feature>
<dbReference type="EMBL" id="MN843953">
    <property type="protein sequence ID" value="QIM61601.1"/>
    <property type="molecule type" value="Genomic_DNA"/>
</dbReference>
<keyword evidence="2" id="KW-0150">Chloroplast</keyword>
<evidence type="ECO:0000256" key="1">
    <source>
        <dbReference type="SAM" id="MobiDB-lite"/>
    </source>
</evidence>
<feature type="region of interest" description="Disordered" evidence="1">
    <location>
        <begin position="69"/>
        <end position="161"/>
    </location>
</feature>
<gene>
    <name evidence="2" type="primary">ORF161</name>
</gene>
<dbReference type="RefSeq" id="YP_009758149.1">
    <property type="nucleotide sequence ID" value="NC_047208.1"/>
</dbReference>
<organism evidence="2">
    <name type="scientific">Corydalis conspersa</name>
    <dbReference type="NCBI Taxonomy" id="2182691"/>
    <lineage>
        <taxon>Eukaryota</taxon>
        <taxon>Viridiplantae</taxon>
        <taxon>Streptophyta</taxon>
        <taxon>Embryophyta</taxon>
        <taxon>Tracheophyta</taxon>
        <taxon>Spermatophyta</taxon>
        <taxon>Magnoliopsida</taxon>
        <taxon>Ranunculales</taxon>
        <taxon>Papaveraceae</taxon>
        <taxon>Fumarioideae</taxon>
        <taxon>Corydalis</taxon>
    </lineage>
</organism>
<sequence length="161" mass="17532">MINFPTLSRKGEETSQSLKSRLINKFLRSLRNLLKAALLTAVIGTFTYSSTIPTRSFPTSGATVQTIDLEDSSMEEGYEAHHSSMADHSSLEEGSNTEDSSMEERSDTEESSVQLRAQGVTQFPSPGGAEALFGSRYESGDSVVSPRSWHGGKASKESFTR</sequence>
<proteinExistence type="predicted"/>
<name>A0A6G8J373_9MAGN</name>
<dbReference type="AlphaFoldDB" id="A0A6G8J373"/>
<keyword evidence="2" id="KW-0934">Plastid</keyword>
<geneLocation type="chloroplast" evidence="2"/>
<feature type="compositionally biased region" description="Polar residues" evidence="1">
    <location>
        <begin position="111"/>
        <end position="124"/>
    </location>
</feature>
<reference evidence="2" key="1">
    <citation type="submission" date="2019-12" db="EMBL/GenBank/DDBJ databases">
        <authorList>
            <person name="Wu J."/>
            <person name="Lin P."/>
            <person name="Guo Y."/>
        </authorList>
    </citation>
    <scope>NUCLEOTIDE SEQUENCE</scope>
</reference>